<evidence type="ECO:0000313" key="1">
    <source>
        <dbReference type="EMBL" id="MCA0133867.1"/>
    </source>
</evidence>
<accession>A0ABS7XYD3</accession>
<reference evidence="2" key="1">
    <citation type="submission" date="2023-07" db="EMBL/GenBank/DDBJ databases">
        <authorList>
            <person name="Yue Y."/>
        </authorList>
    </citation>
    <scope>NUCLEOTIDE SEQUENCE [LARGE SCALE GENOMIC DNA]</scope>
    <source>
        <strain evidence="2">D23</strain>
    </source>
</reference>
<keyword evidence="2" id="KW-1185">Reference proteome</keyword>
<organism evidence="1 2">
    <name type="scientific">Winogradskyella alexanderae</name>
    <dbReference type="NCBI Taxonomy" id="2877123"/>
    <lineage>
        <taxon>Bacteria</taxon>
        <taxon>Pseudomonadati</taxon>
        <taxon>Bacteroidota</taxon>
        <taxon>Flavobacteriia</taxon>
        <taxon>Flavobacteriales</taxon>
        <taxon>Flavobacteriaceae</taxon>
        <taxon>Winogradskyella</taxon>
    </lineage>
</organism>
<name>A0ABS7XYD3_9FLAO</name>
<proteinExistence type="predicted"/>
<protein>
    <recommendedName>
        <fullName evidence="3">DUF4488 domain-containing protein</fullName>
    </recommendedName>
</protein>
<dbReference type="EMBL" id="JAIUJR010000014">
    <property type="protein sequence ID" value="MCA0133867.1"/>
    <property type="molecule type" value="Genomic_DNA"/>
</dbReference>
<evidence type="ECO:0000313" key="2">
    <source>
        <dbReference type="Proteomes" id="UP001198901"/>
    </source>
</evidence>
<dbReference type="RefSeq" id="WP_224531832.1">
    <property type="nucleotide sequence ID" value="NZ_JAIUJR010000014.1"/>
</dbReference>
<comment type="caution">
    <text evidence="1">The sequence shown here is derived from an EMBL/GenBank/DDBJ whole genome shotgun (WGS) entry which is preliminary data.</text>
</comment>
<sequence>MIKKSYKIIVIHPMGYIIELSIKHINKLAYIMKKIKLLIFILSFISCNSDKKTSEIKTTPEKLNADLIGIYEYKTPEQSENHYIVIDTLNGKYSGLYFGTEDSGGHGVFFYGNGMENLNLENGKISFEIGKRDLYKTTRFRIVKDKRDLEKDSTSGVSKGQLKYSGEISKSGFKLNCESEFGYCWENEMNFEKLTENK</sequence>
<gene>
    <name evidence="1" type="ORF">LBU54_14820</name>
</gene>
<evidence type="ECO:0008006" key="3">
    <source>
        <dbReference type="Google" id="ProtNLM"/>
    </source>
</evidence>
<dbReference type="Proteomes" id="UP001198901">
    <property type="component" value="Unassembled WGS sequence"/>
</dbReference>